<dbReference type="InterPro" id="IPR029063">
    <property type="entry name" value="SAM-dependent_MTases_sf"/>
</dbReference>
<gene>
    <name evidence="1" type="ORF">BDQ12DRAFT_513301</name>
</gene>
<dbReference type="GO" id="GO:0008168">
    <property type="term" value="F:methyltransferase activity"/>
    <property type="evidence" value="ECO:0007669"/>
    <property type="project" value="UniProtKB-KW"/>
</dbReference>
<dbReference type="STRING" id="68775.A0A5C3M327"/>
<dbReference type="Pfam" id="PF13489">
    <property type="entry name" value="Methyltransf_23"/>
    <property type="match status" value="1"/>
</dbReference>
<dbReference type="AlphaFoldDB" id="A0A5C3M327"/>
<evidence type="ECO:0000313" key="1">
    <source>
        <dbReference type="EMBL" id="TFK39829.1"/>
    </source>
</evidence>
<evidence type="ECO:0000313" key="2">
    <source>
        <dbReference type="Proteomes" id="UP000308652"/>
    </source>
</evidence>
<proteinExistence type="predicted"/>
<dbReference type="Gene3D" id="3.40.50.150">
    <property type="entry name" value="Vaccinia Virus protein VP39"/>
    <property type="match status" value="1"/>
</dbReference>
<dbReference type="EMBL" id="ML213598">
    <property type="protein sequence ID" value="TFK39829.1"/>
    <property type="molecule type" value="Genomic_DNA"/>
</dbReference>
<dbReference type="SUPFAM" id="SSF53335">
    <property type="entry name" value="S-adenosyl-L-methionine-dependent methyltransferases"/>
    <property type="match status" value="1"/>
</dbReference>
<keyword evidence="1" id="KW-0489">Methyltransferase</keyword>
<protein>
    <submittedName>
        <fullName evidence="1">S-adenosyl-L-methionine-dependent methyltransferase</fullName>
    </submittedName>
</protein>
<name>A0A5C3M327_9AGAR</name>
<keyword evidence="2" id="KW-1185">Reference proteome</keyword>
<accession>A0A5C3M327</accession>
<sequence>MVDERYKLPINSAEMDRLDVQHRLWSLLIGGLYPPTLNTRVNELLSAGGATKSILDVGCGSGIWAIEMARRFSHAEVVGFDLNPQRYKDAPTNFSFIHGDLMGGLPIELHEKFDVVHCRCVAQHVPDPHALMRILARCLKPDGLLLLADGDWVAFDSQKRLLDPVKWNPDITIDEQVENDLGHSWYAGWLHLFGAITRSPNYEPIDVLLKVDGLFKDVTYKKYYTPVNWSGEGLEHGEEVGRIMDRNMREFFEGGAAVVLAKGMPPATLEVWRKGLMKEMNQHHYNVWHWAYAVKSLYIQ</sequence>
<organism evidence="1 2">
    <name type="scientific">Crucibulum laeve</name>
    <dbReference type="NCBI Taxonomy" id="68775"/>
    <lineage>
        <taxon>Eukaryota</taxon>
        <taxon>Fungi</taxon>
        <taxon>Dikarya</taxon>
        <taxon>Basidiomycota</taxon>
        <taxon>Agaricomycotina</taxon>
        <taxon>Agaricomycetes</taxon>
        <taxon>Agaricomycetidae</taxon>
        <taxon>Agaricales</taxon>
        <taxon>Agaricineae</taxon>
        <taxon>Nidulariaceae</taxon>
        <taxon>Crucibulum</taxon>
    </lineage>
</organism>
<dbReference type="Proteomes" id="UP000308652">
    <property type="component" value="Unassembled WGS sequence"/>
</dbReference>
<reference evidence="1 2" key="1">
    <citation type="journal article" date="2019" name="Nat. Ecol. Evol.">
        <title>Megaphylogeny resolves global patterns of mushroom evolution.</title>
        <authorList>
            <person name="Varga T."/>
            <person name="Krizsan K."/>
            <person name="Foldi C."/>
            <person name="Dima B."/>
            <person name="Sanchez-Garcia M."/>
            <person name="Sanchez-Ramirez S."/>
            <person name="Szollosi G.J."/>
            <person name="Szarkandi J.G."/>
            <person name="Papp V."/>
            <person name="Albert L."/>
            <person name="Andreopoulos W."/>
            <person name="Angelini C."/>
            <person name="Antonin V."/>
            <person name="Barry K.W."/>
            <person name="Bougher N.L."/>
            <person name="Buchanan P."/>
            <person name="Buyck B."/>
            <person name="Bense V."/>
            <person name="Catcheside P."/>
            <person name="Chovatia M."/>
            <person name="Cooper J."/>
            <person name="Damon W."/>
            <person name="Desjardin D."/>
            <person name="Finy P."/>
            <person name="Geml J."/>
            <person name="Haridas S."/>
            <person name="Hughes K."/>
            <person name="Justo A."/>
            <person name="Karasinski D."/>
            <person name="Kautmanova I."/>
            <person name="Kiss B."/>
            <person name="Kocsube S."/>
            <person name="Kotiranta H."/>
            <person name="LaButti K.M."/>
            <person name="Lechner B.E."/>
            <person name="Liimatainen K."/>
            <person name="Lipzen A."/>
            <person name="Lukacs Z."/>
            <person name="Mihaltcheva S."/>
            <person name="Morgado L.N."/>
            <person name="Niskanen T."/>
            <person name="Noordeloos M.E."/>
            <person name="Ohm R.A."/>
            <person name="Ortiz-Santana B."/>
            <person name="Ovrebo C."/>
            <person name="Racz N."/>
            <person name="Riley R."/>
            <person name="Savchenko A."/>
            <person name="Shiryaev A."/>
            <person name="Soop K."/>
            <person name="Spirin V."/>
            <person name="Szebenyi C."/>
            <person name="Tomsovsky M."/>
            <person name="Tulloss R.E."/>
            <person name="Uehling J."/>
            <person name="Grigoriev I.V."/>
            <person name="Vagvolgyi C."/>
            <person name="Papp T."/>
            <person name="Martin F.M."/>
            <person name="Miettinen O."/>
            <person name="Hibbett D.S."/>
            <person name="Nagy L.G."/>
        </authorList>
    </citation>
    <scope>NUCLEOTIDE SEQUENCE [LARGE SCALE GENOMIC DNA]</scope>
    <source>
        <strain evidence="1 2">CBS 166.37</strain>
    </source>
</reference>
<dbReference type="CDD" id="cd02440">
    <property type="entry name" value="AdoMet_MTases"/>
    <property type="match status" value="1"/>
</dbReference>
<dbReference type="PANTHER" id="PTHR43591">
    <property type="entry name" value="METHYLTRANSFERASE"/>
    <property type="match status" value="1"/>
</dbReference>
<dbReference type="GO" id="GO:0032259">
    <property type="term" value="P:methylation"/>
    <property type="evidence" value="ECO:0007669"/>
    <property type="project" value="UniProtKB-KW"/>
</dbReference>
<keyword evidence="1" id="KW-0808">Transferase</keyword>
<dbReference type="OrthoDB" id="2013972at2759"/>